<feature type="region of interest" description="Disordered" evidence="1">
    <location>
        <begin position="141"/>
        <end position="178"/>
    </location>
</feature>
<feature type="compositionally biased region" description="Polar residues" evidence="1">
    <location>
        <begin position="82"/>
        <end position="97"/>
    </location>
</feature>
<accession>A0ABQ4IGA5</accession>
<reference evidence="4 5" key="1">
    <citation type="submission" date="2021-01" db="EMBL/GenBank/DDBJ databases">
        <title>Whole genome shotgun sequence of Verrucosispora gifhornensis NBRC 16317.</title>
        <authorList>
            <person name="Komaki H."/>
            <person name="Tamura T."/>
        </authorList>
    </citation>
    <scope>NUCLEOTIDE SEQUENCE [LARGE SCALE GENOMIC DNA]</scope>
    <source>
        <strain evidence="4 5">NBRC 16317</strain>
    </source>
</reference>
<feature type="region of interest" description="Disordered" evidence="1">
    <location>
        <begin position="38"/>
        <end position="127"/>
    </location>
</feature>
<evidence type="ECO:0000256" key="2">
    <source>
        <dbReference type="SAM" id="SignalP"/>
    </source>
</evidence>
<comment type="caution">
    <text evidence="4">The sequence shown here is derived from an EMBL/GenBank/DDBJ whole genome shotgun (WGS) entry which is preliminary data.</text>
</comment>
<name>A0ABQ4IGA5_9ACTN</name>
<dbReference type="InterPro" id="IPR025711">
    <property type="entry name" value="PepSY"/>
</dbReference>
<evidence type="ECO:0000256" key="1">
    <source>
        <dbReference type="SAM" id="MobiDB-lite"/>
    </source>
</evidence>
<feature type="compositionally biased region" description="Acidic residues" evidence="1">
    <location>
        <begin position="158"/>
        <end position="178"/>
    </location>
</feature>
<gene>
    <name evidence="4" type="ORF">Vgi01_36290</name>
</gene>
<feature type="compositionally biased region" description="Low complexity" evidence="1">
    <location>
        <begin position="38"/>
        <end position="50"/>
    </location>
</feature>
<evidence type="ECO:0000313" key="5">
    <source>
        <dbReference type="Proteomes" id="UP000647860"/>
    </source>
</evidence>
<proteinExistence type="predicted"/>
<dbReference type="Gene3D" id="3.10.450.40">
    <property type="match status" value="1"/>
</dbReference>
<feature type="chain" id="PRO_5046070477" description="PepSY domain-containing protein" evidence="2">
    <location>
        <begin position="20"/>
        <end position="178"/>
    </location>
</feature>
<dbReference type="Proteomes" id="UP000647860">
    <property type="component" value="Unassembled WGS sequence"/>
</dbReference>
<feature type="signal peptide" evidence="2">
    <location>
        <begin position="1"/>
        <end position="19"/>
    </location>
</feature>
<feature type="domain" description="PepSY" evidence="3">
    <location>
        <begin position="98"/>
        <end position="156"/>
    </location>
</feature>
<evidence type="ECO:0000259" key="3">
    <source>
        <dbReference type="Pfam" id="PF03413"/>
    </source>
</evidence>
<dbReference type="Pfam" id="PF03413">
    <property type="entry name" value="PepSY"/>
    <property type="match status" value="1"/>
</dbReference>
<sequence>MKRNPLMLASVGGAAAVLAATGVFLGVTAADGDRTQRTTLTAATSAPTTAGVPDDDASSAAPAPPATPSDPTATGTPVAPQSPATPTEGATSGSQDAVSAERAGELALAKAGGGRITEIDRDREDGRPVWEVEIVNGDVEHEIDIDRETGAVLKAEQEPVDDDDDQDDDDDDDDRDDD</sequence>
<dbReference type="RefSeq" id="WP_204291802.1">
    <property type="nucleotide sequence ID" value="NZ_BAAAGZ010000062.1"/>
</dbReference>
<feature type="compositionally biased region" description="Basic and acidic residues" evidence="1">
    <location>
        <begin position="117"/>
        <end position="127"/>
    </location>
</feature>
<keyword evidence="2" id="KW-0732">Signal</keyword>
<keyword evidence="5" id="KW-1185">Reference proteome</keyword>
<evidence type="ECO:0000313" key="4">
    <source>
        <dbReference type="EMBL" id="GIJ16945.1"/>
    </source>
</evidence>
<protein>
    <recommendedName>
        <fullName evidence="3">PepSY domain-containing protein</fullName>
    </recommendedName>
</protein>
<dbReference type="EMBL" id="BOPA01000024">
    <property type="protein sequence ID" value="GIJ16945.1"/>
    <property type="molecule type" value="Genomic_DNA"/>
</dbReference>
<organism evidence="4 5">
    <name type="scientific">Micromonospora gifhornensis</name>
    <dbReference type="NCBI Taxonomy" id="84594"/>
    <lineage>
        <taxon>Bacteria</taxon>
        <taxon>Bacillati</taxon>
        <taxon>Actinomycetota</taxon>
        <taxon>Actinomycetes</taxon>
        <taxon>Micromonosporales</taxon>
        <taxon>Micromonosporaceae</taxon>
        <taxon>Micromonospora</taxon>
    </lineage>
</organism>